<dbReference type="PANTHER" id="PTHR22906:SF43">
    <property type="entry name" value="PROPERDIN"/>
    <property type="match status" value="1"/>
</dbReference>
<protein>
    <recommendedName>
        <fullName evidence="8">Properdin</fullName>
    </recommendedName>
</protein>
<dbReference type="EMBL" id="JAINUF010000005">
    <property type="protein sequence ID" value="KAJ8361328.1"/>
    <property type="molecule type" value="Genomic_DNA"/>
</dbReference>
<keyword evidence="4" id="KW-0677">Repeat</keyword>
<dbReference type="PANTHER" id="PTHR22906">
    <property type="entry name" value="PROPERDIN"/>
    <property type="match status" value="1"/>
</dbReference>
<dbReference type="SUPFAM" id="SSF82895">
    <property type="entry name" value="TSP-1 type 1 repeat"/>
    <property type="match status" value="5"/>
</dbReference>
<dbReference type="Pfam" id="PF00090">
    <property type="entry name" value="TSP_1"/>
    <property type="match status" value="4"/>
</dbReference>
<dbReference type="Gene3D" id="2.20.100.10">
    <property type="entry name" value="Thrombospondin type-1 (TSP1) repeat"/>
    <property type="match status" value="5"/>
</dbReference>
<evidence type="ECO:0008006" key="8">
    <source>
        <dbReference type="Google" id="ProtNLM"/>
    </source>
</evidence>
<sequence length="396" mass="43118">MLLAAQESVSEKAQCYQSFNAQNGSCGHLLGEAEVDDCCLNPHYGHKGADGVCQSCRPASWTDWSLWGSCTRLCLEGVRQRRRFCYGHGTCSDTHKLGSLQTRPCNCCPEQGGWADWGQWQACSVSCGMGQKRRERTCSSPPPVCGSCSGQNVDHTSCDTGEVCPAPVPTPPPPPPSPGIFCTGTELCVGLPYCAVPGGWGPWSAYSECPVTCGLGQRVRTRQCDSPVPRPDGQYCPGESTSTLICNTDIHCPVNGEWSEWGEWSACKRGGKDIKCKTTSPGIQTRSRSCEHRAWNGTPCLGFIAENRPCYDIENCRLYGNWSEWGTWGLCQPNCGSTANKTRKRECVLNFSKYTNPVMTGSGPKIVHFVGKPMARCARIQEKEMSAPCLNVPPCT</sequence>
<dbReference type="SMART" id="SM00209">
    <property type="entry name" value="TSP1"/>
    <property type="match status" value="5"/>
</dbReference>
<dbReference type="InterPro" id="IPR036383">
    <property type="entry name" value="TSP1_rpt_sf"/>
</dbReference>
<evidence type="ECO:0000256" key="3">
    <source>
        <dbReference type="ARBA" id="ARBA00022729"/>
    </source>
</evidence>
<dbReference type="InterPro" id="IPR054019">
    <property type="entry name" value="CFP_TSR_C"/>
</dbReference>
<dbReference type="InterPro" id="IPR049536">
    <property type="entry name" value="CFP_TSR-0"/>
</dbReference>
<evidence type="ECO:0000256" key="5">
    <source>
        <dbReference type="ARBA" id="ARBA00023157"/>
    </source>
</evidence>
<evidence type="ECO:0000256" key="1">
    <source>
        <dbReference type="ARBA" id="ARBA00004613"/>
    </source>
</evidence>
<comment type="subcellular location">
    <subcellularLocation>
        <location evidence="1">Secreted</location>
    </subcellularLocation>
</comment>
<comment type="caution">
    <text evidence="6">The sequence shown here is derived from an EMBL/GenBank/DDBJ whole genome shotgun (WGS) entry which is preliminary data.</text>
</comment>
<accession>A0A9Q1FLR3</accession>
<organism evidence="6 7">
    <name type="scientific">Synaphobranchus kaupii</name>
    <name type="common">Kaup's arrowtooth eel</name>
    <dbReference type="NCBI Taxonomy" id="118154"/>
    <lineage>
        <taxon>Eukaryota</taxon>
        <taxon>Metazoa</taxon>
        <taxon>Chordata</taxon>
        <taxon>Craniata</taxon>
        <taxon>Vertebrata</taxon>
        <taxon>Euteleostomi</taxon>
        <taxon>Actinopterygii</taxon>
        <taxon>Neopterygii</taxon>
        <taxon>Teleostei</taxon>
        <taxon>Anguilliformes</taxon>
        <taxon>Synaphobranchidae</taxon>
        <taxon>Synaphobranchus</taxon>
    </lineage>
</organism>
<keyword evidence="2" id="KW-0964">Secreted</keyword>
<keyword evidence="5" id="KW-1015">Disulfide bond</keyword>
<name>A0A9Q1FLR3_SYNKA</name>
<evidence type="ECO:0000256" key="4">
    <source>
        <dbReference type="ARBA" id="ARBA00022737"/>
    </source>
</evidence>
<gene>
    <name evidence="6" type="ORF">SKAU_G00178530</name>
</gene>
<dbReference type="InterPro" id="IPR052065">
    <property type="entry name" value="Compl_asym_regulator"/>
</dbReference>
<dbReference type="FunFam" id="2.20.100.10:FF:000001">
    <property type="entry name" value="semaphorin-5A isoform X1"/>
    <property type="match status" value="1"/>
</dbReference>
<evidence type="ECO:0000256" key="2">
    <source>
        <dbReference type="ARBA" id="ARBA00022525"/>
    </source>
</evidence>
<evidence type="ECO:0000313" key="6">
    <source>
        <dbReference type="EMBL" id="KAJ8361328.1"/>
    </source>
</evidence>
<keyword evidence="7" id="KW-1185">Reference proteome</keyword>
<dbReference type="Pfam" id="PF22195">
    <property type="entry name" value="TSP1_CFP_C"/>
    <property type="match status" value="1"/>
</dbReference>
<dbReference type="OrthoDB" id="446173at2759"/>
<dbReference type="AlphaFoldDB" id="A0A9Q1FLR3"/>
<reference evidence="6" key="1">
    <citation type="journal article" date="2023" name="Science">
        <title>Genome structures resolve the early diversification of teleost fishes.</title>
        <authorList>
            <person name="Parey E."/>
            <person name="Louis A."/>
            <person name="Montfort J."/>
            <person name="Bouchez O."/>
            <person name="Roques C."/>
            <person name="Iampietro C."/>
            <person name="Lluch J."/>
            <person name="Castinel A."/>
            <person name="Donnadieu C."/>
            <person name="Desvignes T."/>
            <person name="Floi Bucao C."/>
            <person name="Jouanno E."/>
            <person name="Wen M."/>
            <person name="Mejri S."/>
            <person name="Dirks R."/>
            <person name="Jansen H."/>
            <person name="Henkel C."/>
            <person name="Chen W.J."/>
            <person name="Zahm M."/>
            <person name="Cabau C."/>
            <person name="Klopp C."/>
            <person name="Thompson A.W."/>
            <person name="Robinson-Rechavi M."/>
            <person name="Braasch I."/>
            <person name="Lecointre G."/>
            <person name="Bobe J."/>
            <person name="Postlethwait J.H."/>
            <person name="Berthelot C."/>
            <person name="Roest Crollius H."/>
            <person name="Guiguen Y."/>
        </authorList>
    </citation>
    <scope>NUCLEOTIDE SEQUENCE</scope>
    <source>
        <strain evidence="6">WJC10195</strain>
    </source>
</reference>
<dbReference type="PRINTS" id="PR01705">
    <property type="entry name" value="TSP1REPEAT"/>
</dbReference>
<evidence type="ECO:0000313" key="7">
    <source>
        <dbReference type="Proteomes" id="UP001152622"/>
    </source>
</evidence>
<dbReference type="InterPro" id="IPR000884">
    <property type="entry name" value="TSP1_rpt"/>
</dbReference>
<dbReference type="Proteomes" id="UP001152622">
    <property type="component" value="Chromosome 5"/>
</dbReference>
<proteinExistence type="predicted"/>
<dbReference type="Pfam" id="PF18487">
    <property type="entry name" value="TSR"/>
    <property type="match status" value="1"/>
</dbReference>
<keyword evidence="3" id="KW-0732">Signal</keyword>
<dbReference type="PROSITE" id="PS50092">
    <property type="entry name" value="TSP1"/>
    <property type="match status" value="5"/>
</dbReference>